<proteinExistence type="predicted"/>
<feature type="compositionally biased region" description="Basic and acidic residues" evidence="1">
    <location>
        <begin position="44"/>
        <end position="66"/>
    </location>
</feature>
<gene>
    <name evidence="2" type="ORF">L596_015922</name>
</gene>
<reference evidence="2 3" key="1">
    <citation type="journal article" date="2015" name="Genome Biol.">
        <title>Comparative genomics of Steinernema reveals deeply conserved gene regulatory networks.</title>
        <authorList>
            <person name="Dillman A.R."/>
            <person name="Macchietto M."/>
            <person name="Porter C.F."/>
            <person name="Rogers A."/>
            <person name="Williams B."/>
            <person name="Antoshechkin I."/>
            <person name="Lee M.M."/>
            <person name="Goodwin Z."/>
            <person name="Lu X."/>
            <person name="Lewis E.E."/>
            <person name="Goodrich-Blair H."/>
            <person name="Stock S.P."/>
            <person name="Adams B.J."/>
            <person name="Sternberg P.W."/>
            <person name="Mortazavi A."/>
        </authorList>
    </citation>
    <scope>NUCLEOTIDE SEQUENCE [LARGE SCALE GENOMIC DNA]</scope>
    <source>
        <strain evidence="2 3">ALL</strain>
    </source>
</reference>
<evidence type="ECO:0000256" key="1">
    <source>
        <dbReference type="SAM" id="MobiDB-lite"/>
    </source>
</evidence>
<comment type="caution">
    <text evidence="2">The sequence shown here is derived from an EMBL/GenBank/DDBJ whole genome shotgun (WGS) entry which is preliminary data.</text>
</comment>
<name>A0A4U5NH20_STECR</name>
<keyword evidence="3" id="KW-1185">Reference proteome</keyword>
<feature type="region of interest" description="Disordered" evidence="1">
    <location>
        <begin position="34"/>
        <end position="66"/>
    </location>
</feature>
<dbReference type="Proteomes" id="UP000298663">
    <property type="component" value="Unassembled WGS sequence"/>
</dbReference>
<reference evidence="2 3" key="2">
    <citation type="journal article" date="2019" name="G3 (Bethesda)">
        <title>Hybrid Assembly of the Genome of the Entomopathogenic Nematode Steinernema carpocapsae Identifies the X-Chromosome.</title>
        <authorList>
            <person name="Serra L."/>
            <person name="Macchietto M."/>
            <person name="Macias-Munoz A."/>
            <person name="McGill C.J."/>
            <person name="Rodriguez I.M."/>
            <person name="Rodriguez B."/>
            <person name="Murad R."/>
            <person name="Mortazavi A."/>
        </authorList>
    </citation>
    <scope>NUCLEOTIDE SEQUENCE [LARGE SCALE GENOMIC DNA]</scope>
    <source>
        <strain evidence="2 3">ALL</strain>
    </source>
</reference>
<organism evidence="2 3">
    <name type="scientific">Steinernema carpocapsae</name>
    <name type="common">Entomopathogenic nematode</name>
    <dbReference type="NCBI Taxonomy" id="34508"/>
    <lineage>
        <taxon>Eukaryota</taxon>
        <taxon>Metazoa</taxon>
        <taxon>Ecdysozoa</taxon>
        <taxon>Nematoda</taxon>
        <taxon>Chromadorea</taxon>
        <taxon>Rhabditida</taxon>
        <taxon>Tylenchina</taxon>
        <taxon>Panagrolaimomorpha</taxon>
        <taxon>Strongyloidoidea</taxon>
        <taxon>Steinernematidae</taxon>
        <taxon>Steinernema</taxon>
    </lineage>
</organism>
<protein>
    <submittedName>
        <fullName evidence="2">Uncharacterized protein</fullName>
    </submittedName>
</protein>
<sequence length="66" mass="7667">MGPKGKMLLKGLDALMHCQLTNFVEHYNKDMAAQSTKPDSVRLPCEEDPQREQTEPRFLRESSERF</sequence>
<accession>A0A4U5NH20</accession>
<dbReference type="AlphaFoldDB" id="A0A4U5NH20"/>
<evidence type="ECO:0000313" key="2">
    <source>
        <dbReference type="EMBL" id="TKR82154.1"/>
    </source>
</evidence>
<dbReference type="EMBL" id="AZBU02000004">
    <property type="protein sequence ID" value="TKR82154.1"/>
    <property type="molecule type" value="Genomic_DNA"/>
</dbReference>
<evidence type="ECO:0000313" key="3">
    <source>
        <dbReference type="Proteomes" id="UP000298663"/>
    </source>
</evidence>